<evidence type="ECO:0000256" key="4">
    <source>
        <dbReference type="ARBA" id="ARBA00022691"/>
    </source>
</evidence>
<dbReference type="InterPro" id="IPR058240">
    <property type="entry name" value="rSAM_sf"/>
</dbReference>
<dbReference type="SFLD" id="SFLDG01065">
    <property type="entry name" value="anaerobic_coproporphyrinogen-I"/>
    <property type="match status" value="1"/>
</dbReference>
<keyword evidence="9" id="KW-0004">4Fe-4S</keyword>
<accession>A0A8D5ZLE8</accession>
<evidence type="ECO:0000256" key="5">
    <source>
        <dbReference type="ARBA" id="ARBA00022723"/>
    </source>
</evidence>
<dbReference type="SFLD" id="SFLDF00562">
    <property type="entry name" value="HemN-like__clustered_with_heat"/>
    <property type="match status" value="1"/>
</dbReference>
<comment type="subcellular location">
    <subcellularLocation>
        <location evidence="9">Cytoplasm</location>
    </subcellularLocation>
</comment>
<dbReference type="GO" id="GO:0005737">
    <property type="term" value="C:cytoplasm"/>
    <property type="evidence" value="ECO:0007669"/>
    <property type="project" value="UniProtKB-SubCell"/>
</dbReference>
<keyword evidence="12" id="KW-1185">Reference proteome</keyword>
<protein>
    <recommendedName>
        <fullName evidence="2 9">Heme chaperone HemW</fullName>
    </recommendedName>
</protein>
<keyword evidence="8 9" id="KW-0143">Chaperone</keyword>
<feature type="domain" description="Radical SAM core" evidence="10">
    <location>
        <begin position="1"/>
        <end position="235"/>
    </location>
</feature>
<dbReference type="NCBIfam" id="TIGR00539">
    <property type="entry name" value="hemN_rel"/>
    <property type="match status" value="1"/>
</dbReference>
<gene>
    <name evidence="11" type="primary">hemN</name>
    <name evidence="11" type="ORF">JIR001_22220</name>
</gene>
<dbReference type="PROSITE" id="PS51918">
    <property type="entry name" value="RADICAL_SAM"/>
    <property type="match status" value="1"/>
</dbReference>
<dbReference type="InterPro" id="IPR013785">
    <property type="entry name" value="Aldolase_TIM"/>
</dbReference>
<dbReference type="EMBL" id="AP024601">
    <property type="protein sequence ID" value="BCU82439.1"/>
    <property type="molecule type" value="Genomic_DNA"/>
</dbReference>
<evidence type="ECO:0000256" key="2">
    <source>
        <dbReference type="ARBA" id="ARBA00017228"/>
    </source>
</evidence>
<evidence type="ECO:0000313" key="11">
    <source>
        <dbReference type="EMBL" id="BCU82439.1"/>
    </source>
</evidence>
<evidence type="ECO:0000259" key="10">
    <source>
        <dbReference type="PROSITE" id="PS51918"/>
    </source>
</evidence>
<dbReference type="GO" id="GO:0051539">
    <property type="term" value="F:4 iron, 4 sulfur cluster binding"/>
    <property type="evidence" value="ECO:0007669"/>
    <property type="project" value="UniProtKB-UniRule"/>
</dbReference>
<dbReference type="InterPro" id="IPR034505">
    <property type="entry name" value="Coproporphyrinogen-III_oxidase"/>
</dbReference>
<dbReference type="InterPro" id="IPR007197">
    <property type="entry name" value="rSAM"/>
</dbReference>
<dbReference type="GO" id="GO:0004109">
    <property type="term" value="F:coproporphyrinogen oxidase activity"/>
    <property type="evidence" value="ECO:0007669"/>
    <property type="project" value="InterPro"/>
</dbReference>
<evidence type="ECO:0000256" key="9">
    <source>
        <dbReference type="RuleBase" id="RU364116"/>
    </source>
</evidence>
<evidence type="ECO:0000256" key="6">
    <source>
        <dbReference type="ARBA" id="ARBA00023004"/>
    </source>
</evidence>
<dbReference type="Pfam" id="PF04055">
    <property type="entry name" value="Radical_SAM"/>
    <property type="match status" value="1"/>
</dbReference>
<dbReference type="InterPro" id="IPR010723">
    <property type="entry name" value="HemN_C"/>
</dbReference>
<dbReference type="Pfam" id="PF06969">
    <property type="entry name" value="HemN_C"/>
    <property type="match status" value="1"/>
</dbReference>
<evidence type="ECO:0000256" key="7">
    <source>
        <dbReference type="ARBA" id="ARBA00023014"/>
    </source>
</evidence>
<dbReference type="KEGG" id="pabs:JIR001_22220"/>
<keyword evidence="9" id="KW-0963">Cytoplasm</keyword>
<evidence type="ECO:0000256" key="1">
    <source>
        <dbReference type="ARBA" id="ARBA00006100"/>
    </source>
</evidence>
<dbReference type="CDD" id="cd01335">
    <property type="entry name" value="Radical_SAM"/>
    <property type="match status" value="1"/>
</dbReference>
<dbReference type="PANTHER" id="PTHR13932">
    <property type="entry name" value="COPROPORPHYRINIGEN III OXIDASE"/>
    <property type="match status" value="1"/>
</dbReference>
<dbReference type="GO" id="GO:0046872">
    <property type="term" value="F:metal ion binding"/>
    <property type="evidence" value="ECO:0007669"/>
    <property type="project" value="UniProtKB-UniRule"/>
</dbReference>
<comment type="similarity">
    <text evidence="1">Belongs to the anaerobic coproporphyrinogen-III oxidase family. HemW subfamily.</text>
</comment>
<dbReference type="GO" id="GO:0006779">
    <property type="term" value="P:porphyrin-containing compound biosynthetic process"/>
    <property type="evidence" value="ECO:0007669"/>
    <property type="project" value="InterPro"/>
</dbReference>
<evidence type="ECO:0000256" key="8">
    <source>
        <dbReference type="ARBA" id="ARBA00023186"/>
    </source>
</evidence>
<dbReference type="SUPFAM" id="SSF102114">
    <property type="entry name" value="Radical SAM enzymes"/>
    <property type="match status" value="1"/>
</dbReference>
<dbReference type="RefSeq" id="WP_246512093.1">
    <property type="nucleotide sequence ID" value="NZ_AP024601.1"/>
</dbReference>
<comment type="function">
    <text evidence="9">Probably acts as a heme chaperone, transferring heme to an unknown acceptor. Binds one molecule of heme per monomer, possibly covalently. Binds 1 [4Fe-4S] cluster. The cluster is coordinated with 3 cysteines and an exchangeable S-adenosyl-L-methionine.</text>
</comment>
<evidence type="ECO:0000256" key="3">
    <source>
        <dbReference type="ARBA" id="ARBA00022617"/>
    </source>
</evidence>
<reference evidence="11" key="1">
    <citation type="journal article" date="2013" name="Int. J. Syst. Evol. Microbiol.">
        <title>Polycladomyces abyssicola gen. nov., sp. nov., a thermophilic filamentous bacterium isolated from hemipelagic sediment.</title>
        <authorList>
            <person name="Tsubouchi T."/>
            <person name="Shimane Y."/>
            <person name="Mori K."/>
            <person name="Usui K."/>
            <person name="Hiraki T."/>
            <person name="Tame A."/>
            <person name="Uematsu K."/>
            <person name="Maruyama T."/>
            <person name="Hatada Y."/>
        </authorList>
    </citation>
    <scope>NUCLEOTIDE SEQUENCE</scope>
    <source>
        <strain evidence="11">JIR-001</strain>
    </source>
</reference>
<dbReference type="SMART" id="SM00729">
    <property type="entry name" value="Elp3"/>
    <property type="match status" value="1"/>
</dbReference>
<reference evidence="11" key="2">
    <citation type="journal article" date="2021" name="Microbiol. Resour. Announc.">
        <title>Complete Genome Sequence of Polycladomyces abyssicola JIR-001T, Isolated from Hemipelagic Sediment in Deep Seawater.</title>
        <authorList>
            <person name="Tsubouchi T."/>
            <person name="Kaneko Y."/>
        </authorList>
    </citation>
    <scope>NUCLEOTIDE SEQUENCE</scope>
    <source>
        <strain evidence="11">JIR-001</strain>
    </source>
</reference>
<dbReference type="SFLD" id="SFLDF00288">
    <property type="entry name" value="HemN-like__clustered_with_nucl"/>
    <property type="match status" value="1"/>
</dbReference>
<dbReference type="PANTHER" id="PTHR13932:SF5">
    <property type="entry name" value="RADICAL S-ADENOSYL METHIONINE DOMAIN-CONTAINING PROTEIN 1, MITOCHONDRIAL"/>
    <property type="match status" value="1"/>
</dbReference>
<keyword evidence="3 9" id="KW-0349">Heme</keyword>
<dbReference type="Proteomes" id="UP000677436">
    <property type="component" value="Chromosome"/>
</dbReference>
<keyword evidence="6 9" id="KW-0408">Iron</keyword>
<keyword evidence="7 9" id="KW-0411">Iron-sulfur</keyword>
<dbReference type="SFLD" id="SFLDG01082">
    <property type="entry name" value="B12-binding_domain_containing"/>
    <property type="match status" value="1"/>
</dbReference>
<dbReference type="SFLD" id="SFLDS00029">
    <property type="entry name" value="Radical_SAM"/>
    <property type="match status" value="1"/>
</dbReference>
<dbReference type="Gene3D" id="3.20.20.70">
    <property type="entry name" value="Aldolase class I"/>
    <property type="match status" value="1"/>
</dbReference>
<dbReference type="InterPro" id="IPR006638">
    <property type="entry name" value="Elp3/MiaA/NifB-like_rSAM"/>
</dbReference>
<proteinExistence type="inferred from homology"/>
<keyword evidence="5 9" id="KW-0479">Metal-binding</keyword>
<organism evidence="11 12">
    <name type="scientific">Polycladomyces abyssicola</name>
    <dbReference type="NCBI Taxonomy" id="1125966"/>
    <lineage>
        <taxon>Bacteria</taxon>
        <taxon>Bacillati</taxon>
        <taxon>Bacillota</taxon>
        <taxon>Bacilli</taxon>
        <taxon>Bacillales</taxon>
        <taxon>Thermoactinomycetaceae</taxon>
        <taxon>Polycladomyces</taxon>
    </lineage>
</organism>
<name>A0A8D5ZLE8_9BACL</name>
<keyword evidence="4 9" id="KW-0949">S-adenosyl-L-methionine</keyword>
<dbReference type="InterPro" id="IPR004559">
    <property type="entry name" value="HemW-like"/>
</dbReference>
<evidence type="ECO:0000313" key="12">
    <source>
        <dbReference type="Proteomes" id="UP000677436"/>
    </source>
</evidence>
<dbReference type="AlphaFoldDB" id="A0A8D5ZLE8"/>
<sequence length="386" mass="43798">MAPQAVYIHIPFCTNKCHYCDFTAYVVKGQPVDDYLSALEREMERTVEQHPPGEIRSVFIGGGTPTVLSPRQMERLCLAIRRYFPRWATDMEFTVEANPGTTEPEKLAAMREGGVNRISFGAQTFRDDLLRRIGRIHTAQDVFRSVEQARHAGFDNLSLDLIFGLPDQTLADMEETLKTALSLRPDHISAYSLKVEEGTLFHTLYQRGELPLPPEEEEVKMYQLTRRMLGEVGLRQYEISNFAHPGKESRHNLTYWRHEEFYGLGAGAHGYVGGVRHANVRGIREYIEKTRQGFPTEEVHHVSRAEAMENFMIFGLRVLSGVEASEFARRFGLPLDRVFGSVLDALQQKGLLVIDGERVRLTEQGLLFGNEVFAAFLGEAENTSED</sequence>